<feature type="transmembrane region" description="Helical" evidence="2">
    <location>
        <begin position="97"/>
        <end position="126"/>
    </location>
</feature>
<evidence type="ECO:0000256" key="2">
    <source>
        <dbReference type="SAM" id="Phobius"/>
    </source>
</evidence>
<dbReference type="Proteomes" id="UP000573327">
    <property type="component" value="Unassembled WGS sequence"/>
</dbReference>
<keyword evidence="2" id="KW-1133">Transmembrane helix</keyword>
<accession>A0A7W7SHA9</accession>
<keyword evidence="2" id="KW-0472">Membrane</keyword>
<feature type="transmembrane region" description="Helical" evidence="2">
    <location>
        <begin position="31"/>
        <end position="51"/>
    </location>
</feature>
<organism evidence="3 4">
    <name type="scientific">Kitasatospora gansuensis</name>
    <dbReference type="NCBI Taxonomy" id="258050"/>
    <lineage>
        <taxon>Bacteria</taxon>
        <taxon>Bacillati</taxon>
        <taxon>Actinomycetota</taxon>
        <taxon>Actinomycetes</taxon>
        <taxon>Kitasatosporales</taxon>
        <taxon>Streptomycetaceae</taxon>
        <taxon>Kitasatospora</taxon>
    </lineage>
</organism>
<comment type="caution">
    <text evidence="3">The sequence shown here is derived from an EMBL/GenBank/DDBJ whole genome shotgun (WGS) entry which is preliminary data.</text>
</comment>
<feature type="transmembrane region" description="Helical" evidence="2">
    <location>
        <begin position="63"/>
        <end position="85"/>
    </location>
</feature>
<sequence length="162" mass="17470">MPAQPNHSHGGRAETEEERADRRWGDLLQEVRIAQTGAQIMFGFLLTVAFTDRFATLDDLDRTLYVTVVTLGAFAVGTLIAPVSYHRLLAGKHIKPLMVTAVAHLVALGLVLLAGTISVALLLLLRVAGLGWAAWAIAGGVLLWFGLCWVLLPIAVLHRSKG</sequence>
<feature type="transmembrane region" description="Helical" evidence="2">
    <location>
        <begin position="132"/>
        <end position="157"/>
    </location>
</feature>
<feature type="compositionally biased region" description="Basic and acidic residues" evidence="1">
    <location>
        <begin position="11"/>
        <end position="21"/>
    </location>
</feature>
<evidence type="ECO:0000313" key="3">
    <source>
        <dbReference type="EMBL" id="MBB4950478.1"/>
    </source>
</evidence>
<keyword evidence="2" id="KW-0812">Transmembrane</keyword>
<name>A0A7W7SHA9_9ACTN</name>
<proteinExistence type="predicted"/>
<evidence type="ECO:0008006" key="5">
    <source>
        <dbReference type="Google" id="ProtNLM"/>
    </source>
</evidence>
<dbReference type="InterPro" id="IPR046291">
    <property type="entry name" value="DUF6328"/>
</dbReference>
<keyword evidence="4" id="KW-1185">Reference proteome</keyword>
<reference evidence="3 4" key="1">
    <citation type="submission" date="2020-08" db="EMBL/GenBank/DDBJ databases">
        <title>Sequencing the genomes of 1000 actinobacteria strains.</title>
        <authorList>
            <person name="Klenk H.-P."/>
        </authorList>
    </citation>
    <scope>NUCLEOTIDE SEQUENCE [LARGE SCALE GENOMIC DNA]</scope>
    <source>
        <strain evidence="3 4">DSM 44786</strain>
    </source>
</reference>
<feature type="region of interest" description="Disordered" evidence="1">
    <location>
        <begin position="1"/>
        <end position="21"/>
    </location>
</feature>
<evidence type="ECO:0000256" key="1">
    <source>
        <dbReference type="SAM" id="MobiDB-lite"/>
    </source>
</evidence>
<dbReference type="Pfam" id="PF19853">
    <property type="entry name" value="DUF6328"/>
    <property type="match status" value="1"/>
</dbReference>
<dbReference type="EMBL" id="JACHJR010000001">
    <property type="protein sequence ID" value="MBB4950478.1"/>
    <property type="molecule type" value="Genomic_DNA"/>
</dbReference>
<dbReference type="AlphaFoldDB" id="A0A7W7SHA9"/>
<evidence type="ECO:0000313" key="4">
    <source>
        <dbReference type="Proteomes" id="UP000573327"/>
    </source>
</evidence>
<dbReference type="RefSeq" id="WP_184921674.1">
    <property type="nucleotide sequence ID" value="NZ_JACHJR010000001.1"/>
</dbReference>
<gene>
    <name evidence="3" type="ORF">F4556_006013</name>
</gene>
<protein>
    <recommendedName>
        <fullName evidence="5">Integral membrane protein</fullName>
    </recommendedName>
</protein>